<dbReference type="InterPro" id="IPR002912">
    <property type="entry name" value="ACT_dom"/>
</dbReference>
<keyword evidence="8" id="KW-1185">Reference proteome</keyword>
<dbReference type="CDD" id="cd04886">
    <property type="entry name" value="ACT_ThrD-II-like"/>
    <property type="match status" value="1"/>
</dbReference>
<dbReference type="STRING" id="1167006.UWK_00869"/>
<dbReference type="InterPro" id="IPR005789">
    <property type="entry name" value="Thr_deHydtase_catblc"/>
</dbReference>
<dbReference type="InterPro" id="IPR001926">
    <property type="entry name" value="TrpB-like_PALP"/>
</dbReference>
<dbReference type="InterPro" id="IPR000634">
    <property type="entry name" value="Ser/Thr_deHydtase_PyrdxlP-BS"/>
</dbReference>
<dbReference type="Pfam" id="PF00291">
    <property type="entry name" value="PALP"/>
    <property type="match status" value="1"/>
</dbReference>
<organism evidence="7 8">
    <name type="scientific">Desulfocapsa sulfexigens (strain DSM 10523 / SB164P1)</name>
    <dbReference type="NCBI Taxonomy" id="1167006"/>
    <lineage>
        <taxon>Bacteria</taxon>
        <taxon>Pseudomonadati</taxon>
        <taxon>Thermodesulfobacteriota</taxon>
        <taxon>Desulfobulbia</taxon>
        <taxon>Desulfobulbales</taxon>
        <taxon>Desulfocapsaceae</taxon>
        <taxon>Desulfocapsa</taxon>
    </lineage>
</organism>
<name>M1P1S7_DESSD</name>
<comment type="cofactor">
    <cofactor evidence="1">
        <name>pyridoxal 5'-phosphate</name>
        <dbReference type="ChEBI" id="CHEBI:597326"/>
    </cofactor>
</comment>
<dbReference type="Gene3D" id="3.40.50.1100">
    <property type="match status" value="2"/>
</dbReference>
<comment type="catalytic activity">
    <reaction evidence="5">
        <text>L-serine = pyruvate + NH4(+)</text>
        <dbReference type="Rhea" id="RHEA:19169"/>
        <dbReference type="ChEBI" id="CHEBI:15361"/>
        <dbReference type="ChEBI" id="CHEBI:28938"/>
        <dbReference type="ChEBI" id="CHEBI:33384"/>
        <dbReference type="EC" id="4.3.1.17"/>
    </reaction>
</comment>
<dbReference type="CDD" id="cd01562">
    <property type="entry name" value="Thr-dehyd"/>
    <property type="match status" value="1"/>
</dbReference>
<dbReference type="HOGENOM" id="CLU_021152_4_2_7"/>
<dbReference type="PATRIC" id="fig|1167006.5.peg.974"/>
<dbReference type="NCBIfam" id="TIGR01127">
    <property type="entry name" value="ilvA_1Cterm"/>
    <property type="match status" value="1"/>
</dbReference>
<dbReference type="KEGG" id="dsf:UWK_00869"/>
<dbReference type="GO" id="GO:0006567">
    <property type="term" value="P:L-threonine catabolic process"/>
    <property type="evidence" value="ECO:0007669"/>
    <property type="project" value="InterPro"/>
</dbReference>
<feature type="domain" description="ACT" evidence="6">
    <location>
        <begin position="333"/>
        <end position="405"/>
    </location>
</feature>
<dbReference type="OrthoDB" id="9811476at2"/>
<dbReference type="FunFam" id="3.40.50.1100:FF:000005">
    <property type="entry name" value="Threonine dehydratase catabolic"/>
    <property type="match status" value="1"/>
</dbReference>
<dbReference type="Proteomes" id="UP000011721">
    <property type="component" value="Chromosome"/>
</dbReference>
<evidence type="ECO:0000313" key="8">
    <source>
        <dbReference type="Proteomes" id="UP000011721"/>
    </source>
</evidence>
<reference evidence="8" key="1">
    <citation type="journal article" date="2013" name="Stand. Genomic Sci.">
        <title>Complete genome sequence of Desulfocapsa sulfexigens, a marine deltaproteobacterium specialized in disproportionating inorganic sulfur compounds.</title>
        <authorList>
            <person name="Finster K.W."/>
            <person name="Kjeldsen K.U."/>
            <person name="Kube M."/>
            <person name="Reinhardt R."/>
            <person name="Mussmann M."/>
            <person name="Amann R."/>
            <person name="Schreiber L."/>
        </authorList>
    </citation>
    <scope>NUCLEOTIDE SEQUENCE [LARGE SCALE GENOMIC DNA]</scope>
    <source>
        <strain evidence="8">DSM 10523 / SB164P1</strain>
    </source>
</reference>
<dbReference type="GO" id="GO:0030170">
    <property type="term" value="F:pyridoxal phosphate binding"/>
    <property type="evidence" value="ECO:0007669"/>
    <property type="project" value="InterPro"/>
</dbReference>
<dbReference type="PANTHER" id="PTHR48078:SF6">
    <property type="entry name" value="L-THREONINE DEHYDRATASE CATABOLIC TDCB"/>
    <property type="match status" value="1"/>
</dbReference>
<gene>
    <name evidence="7" type="ordered locus">UWK_00869</name>
</gene>
<dbReference type="PANTHER" id="PTHR48078">
    <property type="entry name" value="THREONINE DEHYDRATASE, MITOCHONDRIAL-RELATED"/>
    <property type="match status" value="1"/>
</dbReference>
<keyword evidence="3" id="KW-0663">Pyridoxal phosphate</keyword>
<evidence type="ECO:0000313" key="7">
    <source>
        <dbReference type="EMBL" id="AGF77443.1"/>
    </source>
</evidence>
<dbReference type="AlphaFoldDB" id="M1P1S7"/>
<dbReference type="FunFam" id="3.40.50.1100:FF:000007">
    <property type="entry name" value="L-threonine dehydratase catabolic TdcB"/>
    <property type="match status" value="1"/>
</dbReference>
<dbReference type="SUPFAM" id="SSF53686">
    <property type="entry name" value="Tryptophan synthase beta subunit-like PLP-dependent enzymes"/>
    <property type="match status" value="1"/>
</dbReference>
<evidence type="ECO:0000256" key="5">
    <source>
        <dbReference type="ARBA" id="ARBA00049406"/>
    </source>
</evidence>
<dbReference type="InterPro" id="IPR050147">
    <property type="entry name" value="Ser/Thr_Dehydratase"/>
</dbReference>
<dbReference type="PROSITE" id="PS51671">
    <property type="entry name" value="ACT"/>
    <property type="match status" value="1"/>
</dbReference>
<evidence type="ECO:0000256" key="2">
    <source>
        <dbReference type="ARBA" id="ARBA00010869"/>
    </source>
</evidence>
<keyword evidence="4" id="KW-0456">Lyase</keyword>
<dbReference type="InterPro" id="IPR044561">
    <property type="entry name" value="ACT_ThrD-II-like"/>
</dbReference>
<proteinExistence type="inferred from homology"/>
<dbReference type="GO" id="GO:0006565">
    <property type="term" value="P:L-serine catabolic process"/>
    <property type="evidence" value="ECO:0007669"/>
    <property type="project" value="TreeGrafter"/>
</dbReference>
<evidence type="ECO:0000256" key="4">
    <source>
        <dbReference type="ARBA" id="ARBA00023239"/>
    </source>
</evidence>
<dbReference type="GO" id="GO:0003941">
    <property type="term" value="F:L-serine ammonia-lyase activity"/>
    <property type="evidence" value="ECO:0007669"/>
    <property type="project" value="UniProtKB-EC"/>
</dbReference>
<dbReference type="RefSeq" id="WP_015403139.1">
    <property type="nucleotide sequence ID" value="NC_020304.1"/>
</dbReference>
<dbReference type="InterPro" id="IPR036052">
    <property type="entry name" value="TrpB-like_PALP_sf"/>
</dbReference>
<sequence length="405" mass="43411">MSIPLKQFQEARERLKIIIKPTSLIYSEFLSEEYKADIYIKPENLQRTGSFKIRGAFNRIAGLSPEQRKHGIVTASAGNHAQGVALAAQLFCSMDSQCCARATIVMPETTPLIKVEATQKLGAVVILHGDSYDEAYAEARRLEKEHGSVFVHPFNDLEVIIGQGTIGLEILDECSDADLVFVPVGGGGLLAGVAAAIKAVNPSVQVIGVEPDGAAGITESQRVGSLVELDFVDTIADGVAVKSSGDLCLEIIQDTVDGMVTVPDTAIMQALLILMERQKLVAENAGALSVAGLAHYDVKGKKAVCLVSGGNIDVLTMSEMIHRGLVSRGRLFSFAVELLHKPGELLKIASILALHNANVVKLDHDQFHNPSRFKSVRLDVTVETNGRAHVEQIVAALSEAGYTII</sequence>
<dbReference type="GO" id="GO:0009097">
    <property type="term" value="P:isoleucine biosynthetic process"/>
    <property type="evidence" value="ECO:0007669"/>
    <property type="project" value="TreeGrafter"/>
</dbReference>
<dbReference type="GO" id="GO:0004794">
    <property type="term" value="F:threonine deaminase activity"/>
    <property type="evidence" value="ECO:0007669"/>
    <property type="project" value="InterPro"/>
</dbReference>
<accession>M1P1S7</accession>
<dbReference type="eggNOG" id="COG1171">
    <property type="taxonomic scope" value="Bacteria"/>
</dbReference>
<evidence type="ECO:0000259" key="6">
    <source>
        <dbReference type="PROSITE" id="PS51671"/>
    </source>
</evidence>
<protein>
    <submittedName>
        <fullName evidence="7">Threonine dehydratase, medium form</fullName>
    </submittedName>
</protein>
<dbReference type="PROSITE" id="PS00165">
    <property type="entry name" value="DEHYDRATASE_SER_THR"/>
    <property type="match status" value="1"/>
</dbReference>
<comment type="similarity">
    <text evidence="2">Belongs to the serine/threonine dehydratase family.</text>
</comment>
<dbReference type="EMBL" id="CP003985">
    <property type="protein sequence ID" value="AGF77443.1"/>
    <property type="molecule type" value="Genomic_DNA"/>
</dbReference>
<evidence type="ECO:0000256" key="1">
    <source>
        <dbReference type="ARBA" id="ARBA00001933"/>
    </source>
</evidence>
<evidence type="ECO:0000256" key="3">
    <source>
        <dbReference type="ARBA" id="ARBA00022898"/>
    </source>
</evidence>